<feature type="signal peptide" evidence="1">
    <location>
        <begin position="1"/>
        <end position="21"/>
    </location>
</feature>
<sequence>MRASTALLAAAASVMPAFVAPIPNYKWSIFEWSGGWYGLGWSNYQVSAPAATVNGVAIPALYLTSRCSPFGKEGTVEDCSALIQNNTDGRTFTARIGAFGDGVIIYATYTFKSGDKTYKVTGTVKGIENVPPNSPSSHWTFPRLKGTWLAAFEKAL</sequence>
<feature type="chain" id="PRO_5034227497" description="Lipocalin-like domain-containing protein" evidence="1">
    <location>
        <begin position="22"/>
        <end position="156"/>
    </location>
</feature>
<evidence type="ECO:0000256" key="1">
    <source>
        <dbReference type="SAM" id="SignalP"/>
    </source>
</evidence>
<keyword evidence="1" id="KW-0732">Signal</keyword>
<reference evidence="2" key="1">
    <citation type="journal article" date="2020" name="Phytopathology">
        <title>Genome Sequence Resources of Colletotrichum truncatum, C. plurivorum, C. musicola, and C. sojae: Four Species Pathogenic to Soybean (Glycine max).</title>
        <authorList>
            <person name="Rogerio F."/>
            <person name="Boufleur T.R."/>
            <person name="Ciampi-Guillardi M."/>
            <person name="Sukno S.A."/>
            <person name="Thon M.R."/>
            <person name="Massola Junior N.S."/>
            <person name="Baroncelli R."/>
        </authorList>
    </citation>
    <scope>NUCLEOTIDE SEQUENCE</scope>
    <source>
        <strain evidence="2">LFN00145</strain>
    </source>
</reference>
<comment type="caution">
    <text evidence="2">The sequence shown here is derived from an EMBL/GenBank/DDBJ whole genome shotgun (WGS) entry which is preliminary data.</text>
</comment>
<evidence type="ECO:0000313" key="2">
    <source>
        <dbReference type="EMBL" id="KAF6826627.1"/>
    </source>
</evidence>
<protein>
    <recommendedName>
        <fullName evidence="4">Lipocalin-like domain-containing protein</fullName>
    </recommendedName>
</protein>
<organism evidence="2 3">
    <name type="scientific">Colletotrichum plurivorum</name>
    <dbReference type="NCBI Taxonomy" id="2175906"/>
    <lineage>
        <taxon>Eukaryota</taxon>
        <taxon>Fungi</taxon>
        <taxon>Dikarya</taxon>
        <taxon>Ascomycota</taxon>
        <taxon>Pezizomycotina</taxon>
        <taxon>Sordariomycetes</taxon>
        <taxon>Hypocreomycetidae</taxon>
        <taxon>Glomerellales</taxon>
        <taxon>Glomerellaceae</taxon>
        <taxon>Colletotrichum</taxon>
        <taxon>Colletotrichum orchidearum species complex</taxon>
    </lineage>
</organism>
<dbReference type="Proteomes" id="UP000654918">
    <property type="component" value="Unassembled WGS sequence"/>
</dbReference>
<evidence type="ECO:0000313" key="3">
    <source>
        <dbReference type="Proteomes" id="UP000654918"/>
    </source>
</evidence>
<proteinExistence type="predicted"/>
<accession>A0A8H6K886</accession>
<gene>
    <name evidence="2" type="ORF">CPLU01_09578</name>
</gene>
<dbReference type="AlphaFoldDB" id="A0A8H6K886"/>
<dbReference type="EMBL" id="WIGO01000151">
    <property type="protein sequence ID" value="KAF6826627.1"/>
    <property type="molecule type" value="Genomic_DNA"/>
</dbReference>
<keyword evidence="3" id="KW-1185">Reference proteome</keyword>
<evidence type="ECO:0008006" key="4">
    <source>
        <dbReference type="Google" id="ProtNLM"/>
    </source>
</evidence>
<name>A0A8H6K886_9PEZI</name>